<dbReference type="GO" id="GO:0000287">
    <property type="term" value="F:magnesium ion binding"/>
    <property type="evidence" value="ECO:0007669"/>
    <property type="project" value="InterPro"/>
</dbReference>
<gene>
    <name evidence="5" type="ORF">ATE48_06765</name>
</gene>
<dbReference type="RefSeq" id="WP_066769309.1">
    <property type="nucleotide sequence ID" value="NZ_CP013244.1"/>
</dbReference>
<sequence length="290" mass="31380">MRVILPMPGNEAMAAALARRLDAELGVLDWRRFPDCEAYVRIASAVRAKRVYIVCTLANPDPQILTLVFAAAAARECGAEGVYLIAPYLAYMRQDKRFKPGEVVSARHFARLISQNFDALVTIDPHLHRICGLETIFSIPTHVGAAAPLLGAWIAQNLDAALIIGPDQESAQWAQEVAKSAGAPHVVANKLRSGDEKVRVELPDLAAWSERQPVLIDDIVSSGRTMIEASRALAARGMAKPYCLAIHAVFAPGAFDRLAETSERVVTTDTIAHPSNAISVVDMLARLIAS</sequence>
<dbReference type="STRING" id="1759059.ATE48_06765"/>
<feature type="domain" description="Phosphoribosyltransferase" evidence="3">
    <location>
        <begin position="161"/>
        <end position="254"/>
    </location>
</feature>
<dbReference type="NCBIfam" id="TIGR01251">
    <property type="entry name" value="ribP_PPkin"/>
    <property type="match status" value="1"/>
</dbReference>
<dbReference type="FunFam" id="3.40.50.2020:FF:000014">
    <property type="entry name" value="Ribose-phosphate pyrophosphokinase 1"/>
    <property type="match status" value="1"/>
</dbReference>
<proteinExistence type="inferred from homology"/>
<name>A0A1B1AGE6_9PROT</name>
<dbReference type="Gene3D" id="3.40.50.2020">
    <property type="match status" value="2"/>
</dbReference>
<dbReference type="CDD" id="cd06223">
    <property type="entry name" value="PRTases_typeI"/>
    <property type="match status" value="1"/>
</dbReference>
<evidence type="ECO:0000259" key="3">
    <source>
        <dbReference type="Pfam" id="PF00156"/>
    </source>
</evidence>
<evidence type="ECO:0000313" key="6">
    <source>
        <dbReference type="Proteomes" id="UP000092498"/>
    </source>
</evidence>
<evidence type="ECO:0000259" key="4">
    <source>
        <dbReference type="Pfam" id="PF13793"/>
    </source>
</evidence>
<feature type="domain" description="Ribose-phosphate pyrophosphokinase N-terminal" evidence="4">
    <location>
        <begin position="4"/>
        <end position="114"/>
    </location>
</feature>
<dbReference type="EMBL" id="CP013244">
    <property type="protein sequence ID" value="ANP45642.1"/>
    <property type="molecule type" value="Genomic_DNA"/>
</dbReference>
<dbReference type="NCBIfam" id="NF005537">
    <property type="entry name" value="PRK07199.1"/>
    <property type="match status" value="1"/>
</dbReference>
<evidence type="ECO:0000256" key="2">
    <source>
        <dbReference type="RuleBase" id="RU004324"/>
    </source>
</evidence>
<dbReference type="GO" id="GO:0006164">
    <property type="term" value="P:purine nucleotide biosynthetic process"/>
    <property type="evidence" value="ECO:0007669"/>
    <property type="project" value="TreeGrafter"/>
</dbReference>
<dbReference type="InterPro" id="IPR029099">
    <property type="entry name" value="Pribosyltran_N"/>
</dbReference>
<dbReference type="InterPro" id="IPR029057">
    <property type="entry name" value="PRTase-like"/>
</dbReference>
<keyword evidence="5" id="KW-0808">Transferase</keyword>
<organism evidence="5 6">
    <name type="scientific">Candidatus Viadribacter manganicus</name>
    <dbReference type="NCBI Taxonomy" id="1759059"/>
    <lineage>
        <taxon>Bacteria</taxon>
        <taxon>Pseudomonadati</taxon>
        <taxon>Pseudomonadota</taxon>
        <taxon>Alphaproteobacteria</taxon>
        <taxon>Hyphomonadales</taxon>
        <taxon>Hyphomonadaceae</taxon>
        <taxon>Candidatus Viadribacter</taxon>
    </lineage>
</organism>
<dbReference type="AlphaFoldDB" id="A0A1B1AGE6"/>
<dbReference type="PANTHER" id="PTHR10210:SF41">
    <property type="entry name" value="RIBOSE-PHOSPHATE PYROPHOSPHOKINASE 1, CHLOROPLASTIC"/>
    <property type="match status" value="1"/>
</dbReference>
<dbReference type="Pfam" id="PF13793">
    <property type="entry name" value="Pribosyltran_N"/>
    <property type="match status" value="1"/>
</dbReference>
<dbReference type="KEGG" id="cbot:ATE48_06765"/>
<dbReference type="OrthoDB" id="324294at2"/>
<dbReference type="PANTHER" id="PTHR10210">
    <property type="entry name" value="RIBOSE-PHOSPHATE DIPHOSPHOKINASE FAMILY MEMBER"/>
    <property type="match status" value="1"/>
</dbReference>
<dbReference type="SMART" id="SM01400">
    <property type="entry name" value="Pribosyltran_N"/>
    <property type="match status" value="1"/>
</dbReference>
<dbReference type="InterPro" id="IPR005946">
    <property type="entry name" value="Rib-P_diPkinase"/>
</dbReference>
<protein>
    <submittedName>
        <fullName evidence="5">Phosphoribosylpyrophosphate synthetase</fullName>
        <ecNumber evidence="5">2.7.6.1</ecNumber>
    </submittedName>
</protein>
<dbReference type="InterPro" id="IPR000836">
    <property type="entry name" value="PRTase_dom"/>
</dbReference>
<evidence type="ECO:0000313" key="5">
    <source>
        <dbReference type="EMBL" id="ANP45642.1"/>
    </source>
</evidence>
<dbReference type="GO" id="GO:0005737">
    <property type="term" value="C:cytoplasm"/>
    <property type="evidence" value="ECO:0007669"/>
    <property type="project" value="TreeGrafter"/>
</dbReference>
<dbReference type="Pfam" id="PF00156">
    <property type="entry name" value="Pribosyltran"/>
    <property type="match status" value="1"/>
</dbReference>
<reference evidence="5 6" key="1">
    <citation type="submission" date="2015-11" db="EMBL/GenBank/DDBJ databases">
        <title>Whole-Genome Sequence of Candidatus Oderbacter manganicum from the National Park Lower Oder Valley, Germany.</title>
        <authorList>
            <person name="Braun B."/>
            <person name="Liere K."/>
            <person name="Szewzyk U."/>
        </authorList>
    </citation>
    <scope>NUCLEOTIDE SEQUENCE [LARGE SCALE GENOMIC DNA]</scope>
    <source>
        <strain evidence="5 6">OTSz_A_272</strain>
    </source>
</reference>
<dbReference type="EC" id="2.7.6.1" evidence="5"/>
<keyword evidence="1 2" id="KW-0545">Nucleotide biosynthesis</keyword>
<evidence type="ECO:0000256" key="1">
    <source>
        <dbReference type="ARBA" id="ARBA00022727"/>
    </source>
</evidence>
<dbReference type="GO" id="GO:0002189">
    <property type="term" value="C:ribose phosphate diphosphokinase complex"/>
    <property type="evidence" value="ECO:0007669"/>
    <property type="project" value="TreeGrafter"/>
</dbReference>
<dbReference type="Proteomes" id="UP000092498">
    <property type="component" value="Chromosome"/>
</dbReference>
<keyword evidence="6" id="KW-1185">Reference proteome</keyword>
<dbReference type="SUPFAM" id="SSF53271">
    <property type="entry name" value="PRTase-like"/>
    <property type="match status" value="2"/>
</dbReference>
<dbReference type="GO" id="GO:0004749">
    <property type="term" value="F:ribose phosphate diphosphokinase activity"/>
    <property type="evidence" value="ECO:0007669"/>
    <property type="project" value="UniProtKB-EC"/>
</dbReference>
<dbReference type="InParanoid" id="A0A1B1AGE6"/>
<accession>A0A1B1AGE6</accession>
<dbReference type="GO" id="GO:0006015">
    <property type="term" value="P:5-phosphoribose 1-diphosphate biosynthetic process"/>
    <property type="evidence" value="ECO:0007669"/>
    <property type="project" value="TreeGrafter"/>
</dbReference>
<comment type="similarity">
    <text evidence="2">Belongs to the ribose-phosphate pyrophosphokinase family.</text>
</comment>